<dbReference type="RefSeq" id="WP_220617077.1">
    <property type="nucleotide sequence ID" value="NZ_RKLR01000001.1"/>
</dbReference>
<evidence type="ECO:0000259" key="3">
    <source>
        <dbReference type="Pfam" id="PF13229"/>
    </source>
</evidence>
<dbReference type="Gene3D" id="2.160.20.10">
    <property type="entry name" value="Single-stranded right-handed beta-helix, Pectin lyase-like"/>
    <property type="match status" value="2"/>
</dbReference>
<dbReference type="SUPFAM" id="SSF51126">
    <property type="entry name" value="Pectin lyase-like"/>
    <property type="match status" value="1"/>
</dbReference>
<dbReference type="AlphaFoldDB" id="A0AAW4PM36"/>
<dbReference type="Pfam" id="PF13229">
    <property type="entry name" value="Beta_helix"/>
    <property type="match status" value="1"/>
</dbReference>
<evidence type="ECO:0000259" key="2">
    <source>
        <dbReference type="Pfam" id="PF05048"/>
    </source>
</evidence>
<organism evidence="4 5">
    <name type="scientific">Haloarcula rubra</name>
    <dbReference type="NCBI Taxonomy" id="2487747"/>
    <lineage>
        <taxon>Archaea</taxon>
        <taxon>Methanobacteriati</taxon>
        <taxon>Methanobacteriota</taxon>
        <taxon>Stenosarchaea group</taxon>
        <taxon>Halobacteria</taxon>
        <taxon>Halobacteriales</taxon>
        <taxon>Haloarculaceae</taxon>
        <taxon>Haloarcula</taxon>
    </lineage>
</organism>
<dbReference type="InterPro" id="IPR039448">
    <property type="entry name" value="Beta_helix"/>
</dbReference>
<dbReference type="InterPro" id="IPR012334">
    <property type="entry name" value="Pectin_lyas_fold"/>
</dbReference>
<feature type="domain" description="Right handed beta helix" evidence="3">
    <location>
        <begin position="92"/>
        <end position="215"/>
    </location>
</feature>
<feature type="domain" description="Periplasmic copper-binding protein NosD beta helix" evidence="2">
    <location>
        <begin position="234"/>
        <end position="387"/>
    </location>
</feature>
<evidence type="ECO:0000313" key="5">
    <source>
        <dbReference type="Proteomes" id="UP001430377"/>
    </source>
</evidence>
<dbReference type="SMART" id="SM00710">
    <property type="entry name" value="PbH1"/>
    <property type="match status" value="9"/>
</dbReference>
<feature type="region of interest" description="Disordered" evidence="1">
    <location>
        <begin position="387"/>
        <end position="443"/>
    </location>
</feature>
<dbReference type="EMBL" id="RKLR01000001">
    <property type="protein sequence ID" value="MBX0322098.1"/>
    <property type="molecule type" value="Genomic_DNA"/>
</dbReference>
<dbReference type="Pfam" id="PF05048">
    <property type="entry name" value="NosD"/>
    <property type="match status" value="1"/>
</dbReference>
<evidence type="ECO:0000313" key="4">
    <source>
        <dbReference type="EMBL" id="MBX0322098.1"/>
    </source>
</evidence>
<dbReference type="InterPro" id="IPR006626">
    <property type="entry name" value="PbH1"/>
</dbReference>
<reference evidence="4 5" key="1">
    <citation type="submission" date="2021-06" db="EMBL/GenBank/DDBJ databases">
        <title>Halomicroarcula sp. a new haloarchaeum isolated from saline soil.</title>
        <authorList>
            <person name="Duran-Viseras A."/>
            <person name="Sanchez-Porro C."/>
            <person name="Ventosa A."/>
        </authorList>
    </citation>
    <scope>NUCLEOTIDE SEQUENCE [LARGE SCALE GENOMIC DNA]</scope>
    <source>
        <strain evidence="4 5">F13</strain>
    </source>
</reference>
<dbReference type="InterPro" id="IPR011050">
    <property type="entry name" value="Pectin_lyase_fold/virulence"/>
</dbReference>
<accession>A0AAW4PM36</accession>
<dbReference type="Proteomes" id="UP001430377">
    <property type="component" value="Unassembled WGS sequence"/>
</dbReference>
<dbReference type="InterPro" id="IPR007742">
    <property type="entry name" value="NosD_dom"/>
</dbReference>
<protein>
    <submittedName>
        <fullName evidence="4">Right-handed parallel beta-helix repeat-containing protein</fullName>
    </submittedName>
</protein>
<keyword evidence="5" id="KW-1185">Reference proteome</keyword>
<sequence length="443" mass="46093">MRLRIPVLLGILVLAPVAATPVVDAQTQASEPTAITECRTITESGRYVVTQTLSREELSDDPCLRVQASDVVLDGRGHTIEVPRLATPVSVGVEDRRLSNVTVRNLSADNYYEASAIAVDGVDGVTVRNVTLSDNRVGLSVVDSTAVRIESSGFYGAGGFGATTTPSGYGVALSNTTDTVIVDNRFARFTRGTAVSVDHGAANTTVANNSIRGCVECDESLEFEWHGGGADAGTAVEVTWSTGTTVVNNSISYHADGVVVGGDATDTVVRRNRITRTRNGVLVATTGPTDTGDTDRRTLVANNTLRTNAVGLRAASTHVPLVVRHNVIAGNDVGLSLPEVSICPPDAGGTERTTVSRNAIVNSTLWAVNNERAATLNATDNYWGTASGPSSANDTDAPFTDPVTGTLADGQGSAVSESPTTAGESNVHFDPWLNESVAEAGAP</sequence>
<name>A0AAW4PM36_9EURY</name>
<feature type="compositionally biased region" description="Polar residues" evidence="1">
    <location>
        <begin position="413"/>
        <end position="424"/>
    </location>
</feature>
<evidence type="ECO:0000256" key="1">
    <source>
        <dbReference type="SAM" id="MobiDB-lite"/>
    </source>
</evidence>
<proteinExistence type="predicted"/>
<comment type="caution">
    <text evidence="4">The sequence shown here is derived from an EMBL/GenBank/DDBJ whole genome shotgun (WGS) entry which is preliminary data.</text>
</comment>
<gene>
    <name evidence="4" type="ORF">EGH21_03530</name>
</gene>